<feature type="compositionally biased region" description="Polar residues" evidence="1">
    <location>
        <begin position="251"/>
        <end position="271"/>
    </location>
</feature>
<feature type="region of interest" description="Disordered" evidence="1">
    <location>
        <begin position="90"/>
        <end position="305"/>
    </location>
</feature>
<dbReference type="EMBL" id="AJGH01000096">
    <property type="protein sequence ID" value="EIC95176.1"/>
    <property type="molecule type" value="Genomic_DNA"/>
</dbReference>
<evidence type="ECO:0000313" key="4">
    <source>
        <dbReference type="Proteomes" id="UP000005039"/>
    </source>
</evidence>
<dbReference type="PATRIC" id="fig|1095750.3.peg.2028"/>
<proteinExistence type="predicted"/>
<dbReference type="eggNOG" id="ENOG5030K1S">
    <property type="taxonomic scope" value="Bacteria"/>
</dbReference>
<keyword evidence="2" id="KW-0472">Membrane</keyword>
<keyword evidence="2" id="KW-1133">Transmembrane helix</keyword>
<organism evidence="3 4">
    <name type="scientific">Lachnoanaerobaculum saburreum F0468</name>
    <dbReference type="NCBI Taxonomy" id="1095750"/>
    <lineage>
        <taxon>Bacteria</taxon>
        <taxon>Bacillati</taxon>
        <taxon>Bacillota</taxon>
        <taxon>Clostridia</taxon>
        <taxon>Lachnospirales</taxon>
        <taxon>Lachnospiraceae</taxon>
        <taxon>Lachnoanaerobaculum</taxon>
    </lineage>
</organism>
<feature type="compositionally biased region" description="Basic and acidic residues" evidence="1">
    <location>
        <begin position="218"/>
        <end position="236"/>
    </location>
</feature>
<gene>
    <name evidence="3" type="ORF">HMPREF9970_1734</name>
</gene>
<accession>I0R668</accession>
<dbReference type="Proteomes" id="UP000005039">
    <property type="component" value="Unassembled WGS sequence"/>
</dbReference>
<feature type="compositionally biased region" description="Polar residues" evidence="1">
    <location>
        <begin position="98"/>
        <end position="122"/>
    </location>
</feature>
<keyword evidence="4" id="KW-1185">Reference proteome</keyword>
<sequence>MNRAEENNDLYGQSPKGENIMFKKKLIAAGMTAFAITTMAGITALASQEFGNQNMPVRNMQNQNFGESFDKGFERGGLFNGGNIGQGMMNNGAFDESNIPSDMPQNKNNTEGFSDFENSLSDTDNDQLGKRSAFGGVDNQSGEQPTFEGSNNQSGERPAFEGGNNQPTAGAAFGGADNQSGNRPSLGRKSDEEAMKEGNPTPELPEGVTAESFSNENETNKGMKADNQSGERHEFGGADNQSGKRPAFEGGNNQSIDRPTFGTSDNQSGNRPSLGRKSDEEVMKEGNPTPELPEGVTADDVSVGA</sequence>
<name>I0R668_9FIRM</name>
<evidence type="ECO:0000256" key="1">
    <source>
        <dbReference type="SAM" id="MobiDB-lite"/>
    </source>
</evidence>
<keyword evidence="2" id="KW-0812">Transmembrane</keyword>
<feature type="transmembrane region" description="Helical" evidence="2">
    <location>
        <begin position="26"/>
        <end position="46"/>
    </location>
</feature>
<reference evidence="3 4" key="1">
    <citation type="submission" date="2012-03" db="EMBL/GenBank/DDBJ databases">
        <authorList>
            <person name="Durkin A.S."/>
            <person name="McCorrison J."/>
            <person name="Torralba M."/>
            <person name="Gillis M."/>
            <person name="Methe B."/>
            <person name="Sutton G."/>
            <person name="Nelson K.E."/>
        </authorList>
    </citation>
    <scope>NUCLEOTIDE SEQUENCE [LARGE SCALE GENOMIC DNA]</scope>
    <source>
        <strain evidence="3 4">F0468</strain>
    </source>
</reference>
<evidence type="ECO:0000313" key="3">
    <source>
        <dbReference type="EMBL" id="EIC95176.1"/>
    </source>
</evidence>
<protein>
    <submittedName>
        <fullName evidence="3">Uncharacterized protein</fullName>
    </submittedName>
</protein>
<feature type="compositionally biased region" description="Polar residues" evidence="1">
    <location>
        <begin position="138"/>
        <end position="155"/>
    </location>
</feature>
<dbReference type="AlphaFoldDB" id="I0R668"/>
<comment type="caution">
    <text evidence="3">The sequence shown here is derived from an EMBL/GenBank/DDBJ whole genome shotgun (WGS) entry which is preliminary data.</text>
</comment>
<evidence type="ECO:0000256" key="2">
    <source>
        <dbReference type="SAM" id="Phobius"/>
    </source>
</evidence>